<dbReference type="Proteomes" id="UP001604336">
    <property type="component" value="Unassembled WGS sequence"/>
</dbReference>
<feature type="coiled-coil region" evidence="1">
    <location>
        <begin position="338"/>
        <end position="382"/>
    </location>
</feature>
<feature type="coiled-coil region" evidence="1">
    <location>
        <begin position="516"/>
        <end position="592"/>
    </location>
</feature>
<organism evidence="2 3">
    <name type="scientific">Abeliophyllum distichum</name>
    <dbReference type="NCBI Taxonomy" id="126358"/>
    <lineage>
        <taxon>Eukaryota</taxon>
        <taxon>Viridiplantae</taxon>
        <taxon>Streptophyta</taxon>
        <taxon>Embryophyta</taxon>
        <taxon>Tracheophyta</taxon>
        <taxon>Spermatophyta</taxon>
        <taxon>Magnoliopsida</taxon>
        <taxon>eudicotyledons</taxon>
        <taxon>Gunneridae</taxon>
        <taxon>Pentapetalae</taxon>
        <taxon>asterids</taxon>
        <taxon>lamiids</taxon>
        <taxon>Lamiales</taxon>
        <taxon>Oleaceae</taxon>
        <taxon>Forsythieae</taxon>
        <taxon>Abeliophyllum</taxon>
    </lineage>
</organism>
<dbReference type="PANTHER" id="PTHR43939">
    <property type="entry name" value="COILED-COIL DOMAIN-CONTAINING PROTEIN 158"/>
    <property type="match status" value="1"/>
</dbReference>
<reference evidence="3" key="1">
    <citation type="submission" date="2024-07" db="EMBL/GenBank/DDBJ databases">
        <title>Two chromosome-level genome assemblies of Korean endemic species Abeliophyllum distichum and Forsythia ovata (Oleaceae).</title>
        <authorList>
            <person name="Jang H."/>
        </authorList>
    </citation>
    <scope>NUCLEOTIDE SEQUENCE [LARGE SCALE GENOMIC DNA]</scope>
</reference>
<protein>
    <submittedName>
        <fullName evidence="2">Uncharacterized protein</fullName>
    </submittedName>
</protein>
<feature type="coiled-coil region" evidence="1">
    <location>
        <begin position="677"/>
        <end position="914"/>
    </location>
</feature>
<dbReference type="PANTHER" id="PTHR43939:SF68">
    <property type="entry name" value="CENTROSOMAL PROTEIN OF 290 KDA-LIKE"/>
    <property type="match status" value="1"/>
</dbReference>
<feature type="coiled-coil region" evidence="1">
    <location>
        <begin position="1077"/>
        <end position="1178"/>
    </location>
</feature>
<gene>
    <name evidence="2" type="ORF">Adt_29238</name>
</gene>
<keyword evidence="1" id="KW-0175">Coiled coil</keyword>
<keyword evidence="3" id="KW-1185">Reference proteome</keyword>
<evidence type="ECO:0000313" key="2">
    <source>
        <dbReference type="EMBL" id="KAL2484482.1"/>
    </source>
</evidence>
<evidence type="ECO:0000313" key="3">
    <source>
        <dbReference type="Proteomes" id="UP001604336"/>
    </source>
</evidence>
<name>A0ABD1R7T9_9LAMI</name>
<sequence length="1514" mass="172102">MEVGVWEENTLVSNTSLHETISKCSNFLGNALNERSQTEGEIRELHSTLHRKDQEIDLLNAKVSEYNRYLSETNQLRGCLAEIVSDLNVQDEIEVIVIARNKLLELKRNEEYFYQNLRHLKVENGKLVEHIDKHKVTVENANAEIGRLSALVEQEKMKCANTKEKLNLAVTKGKSLVQHRDSLKQLLAEKTNQLENCLIELQEKSSALEAAEQCKDLLAASENLAASLRESLAQKDTILQKCGEIFSEADVMEELQSIDFVQKFKWLVDERKTLKALSMEYHRLKDALSLFDFPEAVLSSELDARIRWLLDSFYLSKEEAVKLQHEIAQTKEAASCEIDRLITSLSAETQEKSNLQAELEDLRNKNEMLEKLQHEVAEAKEAANIEIGHLTTSLLAETEEKNYLHVELENLRQKFERVIQKEYQVSLEKDRMVSMLIEAFGIAKDDQEKVCKEQFDGTIIIDKCLEKMKEEISHLESSQVGVEIFENIQTLLYIRDQELRLYELIVGEDVLDRTKVDLLLNELETVTQECNALKDEKAVLQENLELLEGKNSLLREKLSMAVKKGKGLFQERENLKGALDENNIEIDRLKTELQQKAFTLDECHDKISKLSLDMERIPKLEADLVATKERGDELEQLLAESNSMLQRLKESIDGIIPPANLAFEEHEGKVKWLAGYLSECETSKMEVEQELRKVKEEASFLANKLLQSEMMTKSLDDILSVEKNNISVLLEEKKELEVAKTHVEDELKKATEEAYSQTLKFEEVSANRRSVQDVLLLAENNISKLKNEKDVALQRSALVEEELQKLKEEYSVCSSKLARADKSIQSLEDALSQAQKNVEFLTEEDNKVQIGRMELDNEIKKLKDEADSRASKLADASFTIKSLEEALLNAETKMASLVNEKKSAAQEVLALNSKLNVCMQELAGIYGSTEIRSLELSGHLSRLQLLLKDEALLSLQQKCVEKKFESLKDVDLLLKEMKDCFLEIDSDVPQNSSVVEDDSFISNILPSTFDNTRNMEVVNCEVNVADGKSILLHIGKMVEGFHLKDKILADKFEYISAFMDESNATLLRKLYITKDRMKGMLERVKSLKQKVKDLETNKQRLENTIVSLESSMQNKLEEMKQTCDRVVEERDLYKDRIVQLETDLEARKNLFNELRLKQEDYQAKVDKLKEREAELSSLYATSLTKVQEMEDSLLSVSQMKTLFDKISEIEVPDTAFAVGGVEPHDMADVRKLFYIIDNFNKLQEMVNSLIHVKEELQSTLDKQVFEIEHLKNKVKEHIKNEKDSERMKNELLELESGLQSIVRKLGGNELIDDHKVASVIWLVPILDKLVMDMAQESENLKSKTDELGAKFGSQMLVNDLSNKVKLVQDSNQARIAPTENGQESGASEASLPAKSEISEVQDMGSLGTSNNISPVPTAAHVRTMRMSPSDNVAIDIDSESEQLVNNEAADDDKGHIFKSLNTSGLIPRHGKTVADRIDGIWVSGSRAMMGHPRARLGAIAYCLFLHIWLLGTIL</sequence>
<accession>A0ABD1R7T9</accession>
<comment type="caution">
    <text evidence="2">The sequence shown here is derived from an EMBL/GenBank/DDBJ whole genome shotgun (WGS) entry which is preliminary data.</text>
</comment>
<proteinExistence type="predicted"/>
<feature type="coiled-coil region" evidence="1">
    <location>
        <begin position="138"/>
        <end position="204"/>
    </location>
</feature>
<feature type="coiled-coil region" evidence="1">
    <location>
        <begin position="1253"/>
        <end position="1295"/>
    </location>
</feature>
<evidence type="ECO:0000256" key="1">
    <source>
        <dbReference type="SAM" id="Coils"/>
    </source>
</evidence>
<dbReference type="EMBL" id="JBFOLK010000009">
    <property type="protein sequence ID" value="KAL2484482.1"/>
    <property type="molecule type" value="Genomic_DNA"/>
</dbReference>